<organism evidence="1 2">
    <name type="scientific">Vibrio aestuarianus</name>
    <dbReference type="NCBI Taxonomy" id="28171"/>
    <lineage>
        <taxon>Bacteria</taxon>
        <taxon>Pseudomonadati</taxon>
        <taxon>Pseudomonadota</taxon>
        <taxon>Gammaproteobacteria</taxon>
        <taxon>Vibrionales</taxon>
        <taxon>Vibrionaceae</taxon>
        <taxon>Vibrio</taxon>
    </lineage>
</organism>
<gene>
    <name evidence="1" type="ORF">L9X51_19375</name>
</gene>
<evidence type="ECO:0000313" key="2">
    <source>
        <dbReference type="Proteomes" id="UP001140978"/>
    </source>
</evidence>
<protein>
    <recommendedName>
        <fullName evidence="3">DUF4145 domain-containing protein</fullName>
    </recommendedName>
</protein>
<dbReference type="InterPro" id="IPR038026">
    <property type="entry name" value="MtlR-like_sf"/>
</dbReference>
<name>A0A9X4FE39_9VIBR</name>
<proteinExistence type="predicted"/>
<dbReference type="AlphaFoldDB" id="A0A9X4FE39"/>
<evidence type="ECO:0000313" key="1">
    <source>
        <dbReference type="EMBL" id="MDE1348520.1"/>
    </source>
</evidence>
<evidence type="ECO:0008006" key="3">
    <source>
        <dbReference type="Google" id="ProtNLM"/>
    </source>
</evidence>
<comment type="caution">
    <text evidence="1">The sequence shown here is derived from an EMBL/GenBank/DDBJ whole genome shotgun (WGS) entry which is preliminary data.</text>
</comment>
<sequence>MKGEHQFVAYKYDCEEHGREIWKRCVSGEFGLVKAYDPEDGIQLNMETPEIPEEYAEFSMFINKVNEENAKKSFLSVGMLWTSKLDFLVSELLETYFIKYPESKKNFRTLHDKVNACVDFKLLTNSMKIRFDNLRVVRNKLAHEWNISLDDAKLKEALHNLYLQDHAELFEFLEDIDFLFQMIFSGSCCKAAITIKDKTEALKQEL</sequence>
<dbReference type="Proteomes" id="UP001140978">
    <property type="component" value="Unassembled WGS sequence"/>
</dbReference>
<accession>A0A9X4FE39</accession>
<dbReference type="RefSeq" id="WP_274676409.1">
    <property type="nucleotide sequence ID" value="NZ_JAKNAX010000183.1"/>
</dbReference>
<dbReference type="SUPFAM" id="SSF158668">
    <property type="entry name" value="MtlR-like"/>
    <property type="match status" value="1"/>
</dbReference>
<reference evidence="1" key="1">
    <citation type="submission" date="2022-02" db="EMBL/GenBank/DDBJ databases">
        <title>Emergence and expansion in Europe of a Vibrio aestuarianus clonal complex pathogenic for oysters.</title>
        <authorList>
            <person name="Mesnil A."/>
            <person name="Travers M.-A."/>
        </authorList>
    </citation>
    <scope>NUCLEOTIDE SEQUENCE</scope>
    <source>
        <strain evidence="1">19_064_15T1</strain>
    </source>
</reference>
<dbReference type="Gene3D" id="1.20.120.330">
    <property type="entry name" value="Nucleotidyltransferases domain 2"/>
    <property type="match status" value="1"/>
</dbReference>
<dbReference type="EMBL" id="JAKNAX010000183">
    <property type="protein sequence ID" value="MDE1348520.1"/>
    <property type="molecule type" value="Genomic_DNA"/>
</dbReference>